<accession>A0A097DBM4</accession>
<evidence type="ECO:0008006" key="2">
    <source>
        <dbReference type="Google" id="ProtNLM"/>
    </source>
</evidence>
<organismHost>
    <name type="scientific">Bombyx mori</name>
    <name type="common">Silk moth</name>
    <dbReference type="NCBI Taxonomy" id="7091"/>
</organismHost>
<dbReference type="Pfam" id="PF07138">
    <property type="entry name" value="AcMNPV_AC11"/>
    <property type="match status" value="1"/>
</dbReference>
<proteinExistence type="predicted"/>
<sequence>MSLAAKLIIYNYYAKYNEVHDVYGESYHHHRIVQEYLSESYVNDMSCIERDVTAMRRLKIGSCTFDEAVKMIDAGDSIKSLSHWFSTGETMGIDDNVRKVLEQIDAVVPVGVRVQTGRQIFSLNNFEREISQDMLGCLQIILGRFEHFMRNGKLLHVANVFNPNSDVVGWWYNKFCVLTYVHRIMHRSVPAELAPRLSEAVKKFIRLSKSDYDDRLHVDESYNCPRVIAEMYGRFCGIGKEHFSKHKLSCMHILFQYLRGKTTQEEKSFSCYTVIKDFGRQCIDVYRDLKDVFDLLHAHSMSDKDKNSLMDLLCVMDCEEIDVDCFYYIFESFLNNKHLK</sequence>
<protein>
    <recommendedName>
        <fullName evidence="2">Ac11</fullName>
    </recommendedName>
</protein>
<evidence type="ECO:0000313" key="1">
    <source>
        <dbReference type="EMBL" id="AIS92735.1"/>
    </source>
</evidence>
<dbReference type="EMBL" id="KJ186100">
    <property type="protein sequence ID" value="AIS92735.1"/>
    <property type="molecule type" value="Genomic_DNA"/>
</dbReference>
<gene>
    <name evidence="1" type="ORF">Bm(Br)Orf-4</name>
</gene>
<name>A0A097DBM4_NPVBM</name>
<organism evidence="1">
    <name type="scientific">Bombyx mori nuclear polyhedrosis virus</name>
    <name type="common">BmNPV</name>
    <dbReference type="NCBI Taxonomy" id="271108"/>
    <lineage>
        <taxon>Viruses</taxon>
        <taxon>Viruses incertae sedis</taxon>
        <taxon>Naldaviricetes</taxon>
        <taxon>Lefavirales</taxon>
        <taxon>Baculoviridae</taxon>
        <taxon>Alphabaculovirus</taxon>
        <taxon>Alphabaculovirus bomori</taxon>
    </lineage>
</organism>
<reference evidence="1" key="2">
    <citation type="submission" date="2014-01" db="EMBL/GenBank/DDBJ databases">
        <authorList>
            <person name="Ardisson-Araujo D.M.P."/>
            <person name="Melo F.L."/>
            <person name="Brancalhao R.M.C."/>
            <person name="Bao S.N."/>
            <person name="Ribeiro B.M."/>
        </authorList>
    </citation>
    <scope>NUCLEOTIDE SEQUENCE</scope>
    <source>
        <strain evidence="1">Brazilian</strain>
    </source>
</reference>
<dbReference type="InterPro" id="IPR009815">
    <property type="entry name" value="AcMNPV_AC11"/>
</dbReference>
<reference evidence="1" key="1">
    <citation type="journal article" date="2014" name="Virus Genes">
        <title>Complete genome sequence of the first non-Asian isolate of Bombyx mori nucleopolyhedrovirus.</title>
        <authorList>
            <person name="Ardisson-Araujo D.M."/>
            <person name="Melo F.L."/>
            <person name="de Souza Andrade M."/>
            <person name="Brancalhao R.M."/>
            <person name="Bao S.N."/>
            <person name="Ribeiro B.M."/>
        </authorList>
    </citation>
    <scope>NUCLEOTIDE SEQUENCE</scope>
    <source>
        <strain evidence="1">Brazilian</strain>
    </source>
</reference>